<dbReference type="EMBL" id="SACY01000001">
    <property type="protein sequence ID" value="RVU26809.1"/>
    <property type="molecule type" value="Genomic_DNA"/>
</dbReference>
<dbReference type="Pfam" id="PF04613">
    <property type="entry name" value="LpxD"/>
    <property type="match status" value="1"/>
</dbReference>
<sequence>MKYTVDQIAQLISGKVEGDGSAIISQFDKIEEGKSGSISFLANPKYESFLYDSKATAVIIASDLALKNQVNTTLIRVADPYLAFTVLLQKYQEMSSQKEFGIHKQVDIDETAQLPTNLLVEAFSSIGKNTSIGNNTQIGQRVSIGNNVSIGENCKIFPGVVIYNDAKIGDNCTIHSNAVIGSDGFGFAPQSDGSYTSIPQLGNVVLGNNVSVGANTSIDRATMGSTLIGNGVKIDNLVQIAHNVEIGDHTVIAAQAGISGSAKIGKYCMIGGQVGMAGHIQIADKTIVTAKSGVTKSFKTSGLTLGGNPATINHEFLKSNAFIRQLPEIFEKLKQLDHSEE</sequence>
<dbReference type="PANTHER" id="PTHR43378">
    <property type="entry name" value="UDP-3-O-ACYLGLUCOSAMINE N-ACYLTRANSFERASE"/>
    <property type="match status" value="1"/>
</dbReference>
<evidence type="ECO:0000313" key="10">
    <source>
        <dbReference type="Proteomes" id="UP000282832"/>
    </source>
</evidence>
<feature type="active site" description="Proton acceptor" evidence="7">
    <location>
        <position position="242"/>
    </location>
</feature>
<dbReference type="Gene3D" id="2.160.10.10">
    <property type="entry name" value="Hexapeptide repeat proteins"/>
    <property type="match status" value="1"/>
</dbReference>
<dbReference type="PANTHER" id="PTHR43378:SF2">
    <property type="entry name" value="UDP-3-O-ACYLGLUCOSAMINE N-ACYLTRANSFERASE 1, MITOCHONDRIAL-RELATED"/>
    <property type="match status" value="1"/>
</dbReference>
<dbReference type="InterPro" id="IPR007691">
    <property type="entry name" value="LpxD"/>
</dbReference>
<comment type="subunit">
    <text evidence="7">Homotrimer.</text>
</comment>
<dbReference type="CDD" id="cd03352">
    <property type="entry name" value="LbH_LpxD"/>
    <property type="match status" value="1"/>
</dbReference>
<evidence type="ECO:0000256" key="6">
    <source>
        <dbReference type="ARBA" id="ARBA00023315"/>
    </source>
</evidence>
<keyword evidence="4 7" id="KW-0677">Repeat</keyword>
<comment type="caution">
    <text evidence="9">The sequence shown here is derived from an EMBL/GenBank/DDBJ whole genome shotgun (WGS) entry which is preliminary data.</text>
</comment>
<keyword evidence="5 7" id="KW-0443">Lipid metabolism</keyword>
<dbReference type="GO" id="GO:0103118">
    <property type="term" value="F:UDP-3-O-[(3R)-3-hydroxyacyl]-glucosamine N-acyltransferase activity"/>
    <property type="evidence" value="ECO:0007669"/>
    <property type="project" value="UniProtKB-EC"/>
</dbReference>
<dbReference type="AlphaFoldDB" id="A0A437PX44"/>
<comment type="similarity">
    <text evidence="7">Belongs to the transferase hexapeptide repeat family. LpxD subfamily.</text>
</comment>
<evidence type="ECO:0000256" key="5">
    <source>
        <dbReference type="ARBA" id="ARBA00023098"/>
    </source>
</evidence>
<dbReference type="NCBIfam" id="TIGR01853">
    <property type="entry name" value="lipid_A_lpxD"/>
    <property type="match status" value="1"/>
</dbReference>
<feature type="domain" description="UDP-3-O-[3-hydroxymyristoyl] glucosamine N-acyltransferase non-repeat region" evidence="8">
    <location>
        <begin position="23"/>
        <end position="89"/>
    </location>
</feature>
<dbReference type="GO" id="GO:0009245">
    <property type="term" value="P:lipid A biosynthetic process"/>
    <property type="evidence" value="ECO:0007669"/>
    <property type="project" value="UniProtKB-UniRule"/>
</dbReference>
<evidence type="ECO:0000259" key="8">
    <source>
        <dbReference type="Pfam" id="PF04613"/>
    </source>
</evidence>
<name>A0A437PX44_9BACT</name>
<dbReference type="InterPro" id="IPR001451">
    <property type="entry name" value="Hexapep"/>
</dbReference>
<comment type="catalytic activity">
    <reaction evidence="7">
        <text>a UDP-3-O-[(3R)-3-hydroxyacyl]-alpha-D-glucosamine + a (3R)-hydroxyacyl-[ACP] = a UDP-2-N,3-O-bis[(3R)-3-hydroxyacyl]-alpha-D-glucosamine + holo-[ACP] + H(+)</text>
        <dbReference type="Rhea" id="RHEA:53836"/>
        <dbReference type="Rhea" id="RHEA-COMP:9685"/>
        <dbReference type="Rhea" id="RHEA-COMP:9945"/>
        <dbReference type="ChEBI" id="CHEBI:15378"/>
        <dbReference type="ChEBI" id="CHEBI:64479"/>
        <dbReference type="ChEBI" id="CHEBI:78827"/>
        <dbReference type="ChEBI" id="CHEBI:137740"/>
        <dbReference type="ChEBI" id="CHEBI:137748"/>
        <dbReference type="EC" id="2.3.1.191"/>
    </reaction>
</comment>
<dbReference type="NCBIfam" id="NF002060">
    <property type="entry name" value="PRK00892.1"/>
    <property type="match status" value="1"/>
</dbReference>
<organism evidence="9 10">
    <name type="scientific">Sandaracinomonas limnophila</name>
    <dbReference type="NCBI Taxonomy" id="1862386"/>
    <lineage>
        <taxon>Bacteria</taxon>
        <taxon>Pseudomonadati</taxon>
        <taxon>Bacteroidota</taxon>
        <taxon>Cytophagia</taxon>
        <taxon>Cytophagales</taxon>
        <taxon>Flectobacillaceae</taxon>
        <taxon>Sandaracinomonas</taxon>
    </lineage>
</organism>
<keyword evidence="3 7" id="KW-0808">Transferase</keyword>
<gene>
    <name evidence="7 9" type="primary">lpxD</name>
    <name evidence="9" type="ORF">EOJ36_02095</name>
</gene>
<dbReference type="OrthoDB" id="9784739at2"/>
<evidence type="ECO:0000256" key="4">
    <source>
        <dbReference type="ARBA" id="ARBA00022737"/>
    </source>
</evidence>
<keyword evidence="6 7" id="KW-0012">Acyltransferase</keyword>
<accession>A0A437PX44</accession>
<dbReference type="UniPathway" id="UPA00973"/>
<evidence type="ECO:0000313" key="9">
    <source>
        <dbReference type="EMBL" id="RVU26809.1"/>
    </source>
</evidence>
<evidence type="ECO:0000256" key="7">
    <source>
        <dbReference type="HAMAP-Rule" id="MF_00523"/>
    </source>
</evidence>
<dbReference type="RefSeq" id="WP_127802360.1">
    <property type="nucleotide sequence ID" value="NZ_SACY01000001.1"/>
</dbReference>
<evidence type="ECO:0000256" key="2">
    <source>
        <dbReference type="ARBA" id="ARBA00022556"/>
    </source>
</evidence>
<dbReference type="EC" id="2.3.1.191" evidence="7"/>
<dbReference type="HAMAP" id="MF_00523">
    <property type="entry name" value="LpxD"/>
    <property type="match status" value="1"/>
</dbReference>
<dbReference type="GO" id="GO:0016020">
    <property type="term" value="C:membrane"/>
    <property type="evidence" value="ECO:0007669"/>
    <property type="project" value="GOC"/>
</dbReference>
<dbReference type="InterPro" id="IPR011004">
    <property type="entry name" value="Trimer_LpxA-like_sf"/>
</dbReference>
<dbReference type="InterPro" id="IPR020573">
    <property type="entry name" value="UDP_GlcNAc_AcTrfase_non-rep"/>
</dbReference>
<keyword evidence="10" id="KW-1185">Reference proteome</keyword>
<comment type="pathway">
    <text evidence="7">Bacterial outer membrane biogenesis; LPS lipid A biosynthesis.</text>
</comment>
<comment type="function">
    <text evidence="7">Catalyzes the N-acylation of UDP-3-O-acylglucosamine using 3-hydroxyacyl-ACP as the acyl donor. Is involved in the biosynthesis of lipid A, a phosphorylated glycolipid that anchors the lipopolysaccharide to the outer membrane of the cell.</text>
</comment>
<protein>
    <recommendedName>
        <fullName evidence="7">UDP-3-O-acylglucosamine N-acyltransferase</fullName>
        <ecNumber evidence="7">2.3.1.191</ecNumber>
    </recommendedName>
</protein>
<dbReference type="Gene3D" id="3.40.1390.10">
    <property type="entry name" value="MurE/MurF, N-terminal domain"/>
    <property type="match status" value="1"/>
</dbReference>
<evidence type="ECO:0000256" key="3">
    <source>
        <dbReference type="ARBA" id="ARBA00022679"/>
    </source>
</evidence>
<keyword evidence="2 7" id="KW-0441">Lipid A biosynthesis</keyword>
<evidence type="ECO:0000256" key="1">
    <source>
        <dbReference type="ARBA" id="ARBA00022516"/>
    </source>
</evidence>
<proteinExistence type="inferred from homology"/>
<dbReference type="Pfam" id="PF00132">
    <property type="entry name" value="Hexapep"/>
    <property type="match status" value="2"/>
</dbReference>
<keyword evidence="1 7" id="KW-0444">Lipid biosynthesis</keyword>
<reference evidence="9 10" key="1">
    <citation type="submission" date="2019-01" db="EMBL/GenBank/DDBJ databases">
        <authorList>
            <person name="Chen W.-M."/>
        </authorList>
    </citation>
    <scope>NUCLEOTIDE SEQUENCE [LARGE SCALE GENOMIC DNA]</scope>
    <source>
        <strain evidence="9 10">FSY-15</strain>
    </source>
</reference>
<dbReference type="Proteomes" id="UP000282832">
    <property type="component" value="Unassembled WGS sequence"/>
</dbReference>
<dbReference type="SUPFAM" id="SSF51161">
    <property type="entry name" value="Trimeric LpxA-like enzymes"/>
    <property type="match status" value="1"/>
</dbReference>
<dbReference type="GO" id="GO:0016410">
    <property type="term" value="F:N-acyltransferase activity"/>
    <property type="evidence" value="ECO:0007669"/>
    <property type="project" value="InterPro"/>
</dbReference>